<gene>
    <name evidence="2" type="ORF">K461DRAFT_305621</name>
</gene>
<dbReference type="AlphaFoldDB" id="A0A9P4J5L9"/>
<dbReference type="SUPFAM" id="SSF55811">
    <property type="entry name" value="Nudix"/>
    <property type="match status" value="1"/>
</dbReference>
<evidence type="ECO:0000313" key="3">
    <source>
        <dbReference type="Proteomes" id="UP000799439"/>
    </source>
</evidence>
<name>A0A9P4J5L9_9PEZI</name>
<dbReference type="Gene3D" id="3.90.79.10">
    <property type="entry name" value="Nucleoside Triphosphate Pyrophosphohydrolase"/>
    <property type="match status" value="1"/>
</dbReference>
<keyword evidence="3" id="KW-1185">Reference proteome</keyword>
<dbReference type="InterPro" id="IPR000086">
    <property type="entry name" value="NUDIX_hydrolase_dom"/>
</dbReference>
<comment type="caution">
    <text evidence="2">The sequence shown here is derived from an EMBL/GenBank/DDBJ whole genome shotgun (WGS) entry which is preliminary data.</text>
</comment>
<organism evidence="2 3">
    <name type="scientific">Myriangium duriaei CBS 260.36</name>
    <dbReference type="NCBI Taxonomy" id="1168546"/>
    <lineage>
        <taxon>Eukaryota</taxon>
        <taxon>Fungi</taxon>
        <taxon>Dikarya</taxon>
        <taxon>Ascomycota</taxon>
        <taxon>Pezizomycotina</taxon>
        <taxon>Dothideomycetes</taxon>
        <taxon>Dothideomycetidae</taxon>
        <taxon>Myriangiales</taxon>
        <taxon>Myriangiaceae</taxon>
        <taxon>Myriangium</taxon>
    </lineage>
</organism>
<dbReference type="Proteomes" id="UP000799439">
    <property type="component" value="Unassembled WGS sequence"/>
</dbReference>
<dbReference type="EMBL" id="ML996085">
    <property type="protein sequence ID" value="KAF2152853.1"/>
    <property type="molecule type" value="Genomic_DNA"/>
</dbReference>
<dbReference type="OrthoDB" id="2011998at2759"/>
<reference evidence="2" key="1">
    <citation type="journal article" date="2020" name="Stud. Mycol.">
        <title>101 Dothideomycetes genomes: a test case for predicting lifestyles and emergence of pathogens.</title>
        <authorList>
            <person name="Haridas S."/>
            <person name="Albert R."/>
            <person name="Binder M."/>
            <person name="Bloem J."/>
            <person name="Labutti K."/>
            <person name="Salamov A."/>
            <person name="Andreopoulos B."/>
            <person name="Baker S."/>
            <person name="Barry K."/>
            <person name="Bills G."/>
            <person name="Bluhm B."/>
            <person name="Cannon C."/>
            <person name="Castanera R."/>
            <person name="Culley D."/>
            <person name="Daum C."/>
            <person name="Ezra D."/>
            <person name="Gonzalez J."/>
            <person name="Henrissat B."/>
            <person name="Kuo A."/>
            <person name="Liang C."/>
            <person name="Lipzen A."/>
            <person name="Lutzoni F."/>
            <person name="Magnuson J."/>
            <person name="Mondo S."/>
            <person name="Nolan M."/>
            <person name="Ohm R."/>
            <person name="Pangilinan J."/>
            <person name="Park H.-J."/>
            <person name="Ramirez L."/>
            <person name="Alfaro M."/>
            <person name="Sun H."/>
            <person name="Tritt A."/>
            <person name="Yoshinaga Y."/>
            <person name="Zwiers L.-H."/>
            <person name="Turgeon B."/>
            <person name="Goodwin S."/>
            <person name="Spatafora J."/>
            <person name="Crous P."/>
            <person name="Grigoriev I."/>
        </authorList>
    </citation>
    <scope>NUCLEOTIDE SEQUENCE</scope>
    <source>
        <strain evidence="2">CBS 260.36</strain>
    </source>
</reference>
<feature type="domain" description="Nudix hydrolase" evidence="1">
    <location>
        <begin position="22"/>
        <end position="155"/>
    </location>
</feature>
<dbReference type="Pfam" id="PF00293">
    <property type="entry name" value="NUDIX"/>
    <property type="match status" value="1"/>
</dbReference>
<dbReference type="PROSITE" id="PS51462">
    <property type="entry name" value="NUDIX"/>
    <property type="match status" value="1"/>
</dbReference>
<protein>
    <submittedName>
        <fullName evidence="2">NUDIX domain-containing protein</fullName>
    </submittedName>
</protein>
<evidence type="ECO:0000259" key="1">
    <source>
        <dbReference type="PROSITE" id="PS51462"/>
    </source>
</evidence>
<proteinExistence type="predicted"/>
<dbReference type="InterPro" id="IPR015797">
    <property type="entry name" value="NUDIX_hydrolase-like_dom_sf"/>
</dbReference>
<sequence>MIPSPNLSIRFIGCRQANIQYAKRCAVRVVVVRPHGCVIIIKADRDGCLKLPGENVEVGEDQQEAAEREVSEEKGCRVVVDRECIAMTEEYRDDLHQMSYCCVTKLLEDDGLTALAEGDMADELRHEWILAGKAFEVVSVAQPITELGRFIRSTH</sequence>
<evidence type="ECO:0000313" key="2">
    <source>
        <dbReference type="EMBL" id="KAF2152853.1"/>
    </source>
</evidence>
<accession>A0A9P4J5L9</accession>